<dbReference type="Proteomes" id="UP000294299">
    <property type="component" value="Chromosome NFRAN"/>
</dbReference>
<dbReference type="KEGG" id="nfn:NFRAN_2218"/>
<protein>
    <submittedName>
        <fullName evidence="2">Uncharacterized protein</fullName>
    </submittedName>
</protein>
<keyword evidence="1" id="KW-0472">Membrane</keyword>
<dbReference type="EMBL" id="LR216287">
    <property type="protein sequence ID" value="VFJ14540.1"/>
    <property type="molecule type" value="Genomic_DNA"/>
</dbReference>
<dbReference type="AlphaFoldDB" id="A0A484IBS5"/>
<name>A0A484IBS5_9ARCH</name>
<keyword evidence="3" id="KW-1185">Reference proteome</keyword>
<keyword evidence="1" id="KW-0812">Transmembrane</keyword>
<evidence type="ECO:0000313" key="3">
    <source>
        <dbReference type="Proteomes" id="UP000294299"/>
    </source>
</evidence>
<sequence length="56" mass="6271">MRKNHGLGLLHRHRYLIYNISVLILIFPVVGEIFVGMLIGFAALIIGSDHHYGGIN</sequence>
<proteinExistence type="predicted"/>
<evidence type="ECO:0000313" key="2">
    <source>
        <dbReference type="EMBL" id="VFJ14540.1"/>
    </source>
</evidence>
<evidence type="ECO:0000256" key="1">
    <source>
        <dbReference type="SAM" id="Phobius"/>
    </source>
</evidence>
<keyword evidence="1" id="KW-1133">Transmembrane helix</keyword>
<organism evidence="2 3">
    <name type="scientific">Candidatus Nitrosocosmicus franklandianus</name>
    <dbReference type="NCBI Taxonomy" id="1798806"/>
    <lineage>
        <taxon>Archaea</taxon>
        <taxon>Nitrososphaerota</taxon>
        <taxon>Nitrososphaeria</taxon>
        <taxon>Nitrososphaerales</taxon>
        <taxon>Nitrososphaeraceae</taxon>
        <taxon>Candidatus Nitrosocosmicus</taxon>
    </lineage>
</organism>
<accession>A0A484IBS5</accession>
<reference evidence="2 3" key="1">
    <citation type="submission" date="2019-02" db="EMBL/GenBank/DDBJ databases">
        <authorList>
            <person name="Lehtovirta-Morley E L."/>
        </authorList>
    </citation>
    <scope>NUCLEOTIDE SEQUENCE [LARGE SCALE GENOMIC DNA]</scope>
    <source>
        <strain evidence="2">NFRAN1</strain>
    </source>
</reference>
<gene>
    <name evidence="2" type="ORF">NFRAN_2218</name>
</gene>
<feature type="transmembrane region" description="Helical" evidence="1">
    <location>
        <begin position="20"/>
        <end position="46"/>
    </location>
</feature>